<gene>
    <name evidence="1" type="ORF">AAC691_08740</name>
</gene>
<proteinExistence type="predicted"/>
<dbReference type="Pfam" id="PF10038">
    <property type="entry name" value="DUF2274"/>
    <property type="match status" value="1"/>
</dbReference>
<dbReference type="RefSeq" id="WP_342629745.1">
    <property type="nucleotide sequence ID" value="NZ_CP152276.1"/>
</dbReference>
<evidence type="ECO:0000313" key="1">
    <source>
        <dbReference type="EMBL" id="XAE44493.1"/>
    </source>
</evidence>
<keyword evidence="2" id="KW-1185">Reference proteome</keyword>
<name>A0ABZ3D9P5_9PROT</name>
<dbReference type="Proteomes" id="UP001449795">
    <property type="component" value="Chromosome"/>
</dbReference>
<dbReference type="EMBL" id="CP152276">
    <property type="protein sequence ID" value="XAE44493.1"/>
    <property type="molecule type" value="Genomic_DNA"/>
</dbReference>
<protein>
    <submittedName>
        <fullName evidence="1">DUF2274 domain-containing protein</fullName>
    </submittedName>
</protein>
<dbReference type="InterPro" id="IPR018733">
    <property type="entry name" value="DUF2274"/>
</dbReference>
<reference evidence="1 2" key="1">
    <citation type="submission" date="2024-04" db="EMBL/GenBank/DDBJ databases">
        <title>Complete genome sequence of Nguyenibacter vanlangesis HBCM-1154, a strain capable of nitrogen fixation, IAA production, and phosphorus solubilization isolated from sugarcane soil.</title>
        <authorList>
            <person name="MY HANH P."/>
        </authorList>
    </citation>
    <scope>NUCLEOTIDE SEQUENCE [LARGE SCALE GENOMIC DNA]</scope>
    <source>
        <strain evidence="1 2">HBCM 1154</strain>
    </source>
</reference>
<sequence length="76" mass="8493">MVKLRLGPLPDEKPVTRTIRLPAALDAELRAYAEIHAAQFGAVSIERLIAAMLERFIRADRGFRAETKIIQAKPLP</sequence>
<accession>A0ABZ3D9P5</accession>
<organism evidence="1 2">
    <name type="scientific">Nguyenibacter vanlangensis</name>
    <dbReference type="NCBI Taxonomy" id="1216886"/>
    <lineage>
        <taxon>Bacteria</taxon>
        <taxon>Pseudomonadati</taxon>
        <taxon>Pseudomonadota</taxon>
        <taxon>Alphaproteobacteria</taxon>
        <taxon>Acetobacterales</taxon>
        <taxon>Acetobacteraceae</taxon>
        <taxon>Nguyenibacter</taxon>
    </lineage>
</organism>
<evidence type="ECO:0000313" key="2">
    <source>
        <dbReference type="Proteomes" id="UP001449795"/>
    </source>
</evidence>